<accession>A0A323UZS7</accession>
<sequence>MKEASLRKHLATVVTGAVLSFGVVAQASAAPYFSYDVDGLGGAGSVVTANSVSGTSSDHLYISGPDTFTGGGWVQFTSFGYDSVAVPGTAYSDIGLYTQFSLTVKLTSGVLGQSGSLYDITSFTFGVFQDVNGNNAFQQANSAGVGSAALVSNTADDVALGYGSLILGSGTAGLSTTFGAFINVQTDFALTALGESYFFDPSPFYNIALAGFNSTGGAWNFNPVTGMLAIGNAVGIVDFENRPVPEPASLSLLGIALVGMGVAARRRKLA</sequence>
<feature type="domain" description="Ice-binding protein C-terminal" evidence="2">
    <location>
        <begin position="243"/>
        <end position="267"/>
    </location>
</feature>
<feature type="signal peptide" evidence="1">
    <location>
        <begin position="1"/>
        <end position="29"/>
    </location>
</feature>
<dbReference type="EMBL" id="QKOE01000006">
    <property type="protein sequence ID" value="PZA16676.1"/>
    <property type="molecule type" value="Genomic_DNA"/>
</dbReference>
<dbReference type="RefSeq" id="WP_110524540.1">
    <property type="nucleotide sequence ID" value="NZ_QKOE01000006.1"/>
</dbReference>
<gene>
    <name evidence="3" type="primary">pepA</name>
    <name evidence="3" type="ORF">DNK49_11260</name>
</gene>
<dbReference type="OrthoDB" id="8900059at2"/>
<protein>
    <submittedName>
        <fullName evidence="3">Flocculation-associated PEP-CTERM protein PepA</fullName>
    </submittedName>
</protein>
<evidence type="ECO:0000313" key="3">
    <source>
        <dbReference type="EMBL" id="PZA16676.1"/>
    </source>
</evidence>
<evidence type="ECO:0000259" key="2">
    <source>
        <dbReference type="Pfam" id="PF07589"/>
    </source>
</evidence>
<feature type="chain" id="PRO_5016429543" evidence="1">
    <location>
        <begin position="30"/>
        <end position="270"/>
    </location>
</feature>
<name>A0A323UZS7_9RHOO</name>
<keyword evidence="1" id="KW-0732">Signal</keyword>
<organism evidence="3 4">
    <name type="scientific">Parazoarcus communis SWub3 = DSM 12120</name>
    <dbReference type="NCBI Taxonomy" id="1121029"/>
    <lineage>
        <taxon>Bacteria</taxon>
        <taxon>Pseudomonadati</taxon>
        <taxon>Pseudomonadota</taxon>
        <taxon>Betaproteobacteria</taxon>
        <taxon>Rhodocyclales</taxon>
        <taxon>Zoogloeaceae</taxon>
        <taxon>Parazoarcus</taxon>
    </lineage>
</organism>
<dbReference type="AlphaFoldDB" id="A0A323UZS7"/>
<comment type="caution">
    <text evidence="3">The sequence shown here is derived from an EMBL/GenBank/DDBJ whole genome shotgun (WGS) entry which is preliminary data.</text>
</comment>
<dbReference type="NCBIfam" id="NF033554">
    <property type="entry name" value="floc_PepA"/>
    <property type="match status" value="1"/>
</dbReference>
<evidence type="ECO:0000313" key="4">
    <source>
        <dbReference type="Proteomes" id="UP000248259"/>
    </source>
</evidence>
<dbReference type="Pfam" id="PF07589">
    <property type="entry name" value="PEP-CTERM"/>
    <property type="match status" value="1"/>
</dbReference>
<evidence type="ECO:0000256" key="1">
    <source>
        <dbReference type="SAM" id="SignalP"/>
    </source>
</evidence>
<keyword evidence="4" id="KW-1185">Reference proteome</keyword>
<proteinExistence type="predicted"/>
<reference evidence="3 4" key="1">
    <citation type="submission" date="2018-06" db="EMBL/GenBank/DDBJ databases">
        <title>Azoarcus communis strain SWub3 genome.</title>
        <authorList>
            <person name="Zorraquino Salvo V."/>
            <person name="Toubiana D."/>
            <person name="Blumwald E."/>
        </authorList>
    </citation>
    <scope>NUCLEOTIDE SEQUENCE [LARGE SCALE GENOMIC DNA]</scope>
    <source>
        <strain evidence="3 4">SWub3</strain>
    </source>
</reference>
<dbReference type="Proteomes" id="UP000248259">
    <property type="component" value="Unassembled WGS sequence"/>
</dbReference>
<dbReference type="NCBIfam" id="TIGR02595">
    <property type="entry name" value="PEP_CTERM"/>
    <property type="match status" value="1"/>
</dbReference>
<dbReference type="InterPro" id="IPR013424">
    <property type="entry name" value="Ice-binding_C"/>
</dbReference>